<dbReference type="AlphaFoldDB" id="A0A0A8YNJ4"/>
<proteinExistence type="predicted"/>
<evidence type="ECO:0000313" key="1">
    <source>
        <dbReference type="EMBL" id="JAD27323.1"/>
    </source>
</evidence>
<sequence length="32" mass="3683">MVNRRVWLVIPITWSLFSARSRSALKALLNPS</sequence>
<protein>
    <submittedName>
        <fullName evidence="1">Uncharacterized protein</fullName>
    </submittedName>
</protein>
<accession>A0A0A8YNJ4</accession>
<dbReference type="EMBL" id="GBRH01270572">
    <property type="protein sequence ID" value="JAD27323.1"/>
    <property type="molecule type" value="Transcribed_RNA"/>
</dbReference>
<organism evidence="1">
    <name type="scientific">Arundo donax</name>
    <name type="common">Giant reed</name>
    <name type="synonym">Donax arundinaceus</name>
    <dbReference type="NCBI Taxonomy" id="35708"/>
    <lineage>
        <taxon>Eukaryota</taxon>
        <taxon>Viridiplantae</taxon>
        <taxon>Streptophyta</taxon>
        <taxon>Embryophyta</taxon>
        <taxon>Tracheophyta</taxon>
        <taxon>Spermatophyta</taxon>
        <taxon>Magnoliopsida</taxon>
        <taxon>Liliopsida</taxon>
        <taxon>Poales</taxon>
        <taxon>Poaceae</taxon>
        <taxon>PACMAD clade</taxon>
        <taxon>Arundinoideae</taxon>
        <taxon>Arundineae</taxon>
        <taxon>Arundo</taxon>
    </lineage>
</organism>
<reference evidence="1" key="1">
    <citation type="submission" date="2014-09" db="EMBL/GenBank/DDBJ databases">
        <authorList>
            <person name="Magalhaes I.L.F."/>
            <person name="Oliveira U."/>
            <person name="Santos F.R."/>
            <person name="Vidigal T.H.D.A."/>
            <person name="Brescovit A.D."/>
            <person name="Santos A.J."/>
        </authorList>
    </citation>
    <scope>NUCLEOTIDE SEQUENCE</scope>
    <source>
        <tissue evidence="1">Shoot tissue taken approximately 20 cm above the soil surface</tissue>
    </source>
</reference>
<name>A0A0A8YNJ4_ARUDO</name>
<reference evidence="1" key="2">
    <citation type="journal article" date="2015" name="Data Brief">
        <title>Shoot transcriptome of the giant reed, Arundo donax.</title>
        <authorList>
            <person name="Barrero R.A."/>
            <person name="Guerrero F.D."/>
            <person name="Moolhuijzen P."/>
            <person name="Goolsby J.A."/>
            <person name="Tidwell J."/>
            <person name="Bellgard S.E."/>
            <person name="Bellgard M.I."/>
        </authorList>
    </citation>
    <scope>NUCLEOTIDE SEQUENCE</scope>
    <source>
        <tissue evidence="1">Shoot tissue taken approximately 20 cm above the soil surface</tissue>
    </source>
</reference>